<feature type="transmembrane region" description="Helical" evidence="1">
    <location>
        <begin position="64"/>
        <end position="85"/>
    </location>
</feature>
<keyword evidence="1" id="KW-1133">Transmembrane helix</keyword>
<name>A0A2T3FZT6_9FIRM</name>
<evidence type="ECO:0000313" key="2">
    <source>
        <dbReference type="EMBL" id="PST40790.1"/>
    </source>
</evidence>
<dbReference type="EMBL" id="PYLP01000005">
    <property type="protein sequence ID" value="PST40790.1"/>
    <property type="molecule type" value="Genomic_DNA"/>
</dbReference>
<accession>A0A2T3FZT6</accession>
<protein>
    <recommendedName>
        <fullName evidence="4">Pr6Pr family membrane protein</fullName>
    </recommendedName>
</protein>
<feature type="transmembrane region" description="Helical" evidence="1">
    <location>
        <begin position="97"/>
        <end position="122"/>
    </location>
</feature>
<sequence>MKRKISLIIKFIAILSSVYGMLQSLDHWMFFTYFTNLSNIFIDLCLLIFLIYDLKKTKYISQGMYLIKFMGTISITLTFFVYLLLLAPTNSHGFIGAYLNNGAGSLCVHFITPVLAIIDFIFFSEKYLPEKRHVFYSVIPPLVYVGYVIILGQVFRVRWYGDMLAPYNFLNYGASTGWFGFDLSLLGSKTLGIGTFYMIVVLLIIFIGLGKLFLKIKKTKKDFY</sequence>
<dbReference type="NCBIfam" id="NF038065">
    <property type="entry name" value="Pr6Pr"/>
    <property type="match status" value="1"/>
</dbReference>
<feature type="transmembrane region" description="Helical" evidence="1">
    <location>
        <begin position="30"/>
        <end position="52"/>
    </location>
</feature>
<proteinExistence type="predicted"/>
<keyword evidence="3" id="KW-1185">Reference proteome</keyword>
<comment type="caution">
    <text evidence="2">The sequence shown here is derived from an EMBL/GenBank/DDBJ whole genome shotgun (WGS) entry which is preliminary data.</text>
</comment>
<feature type="transmembrane region" description="Helical" evidence="1">
    <location>
        <begin position="134"/>
        <end position="155"/>
    </location>
</feature>
<keyword evidence="1" id="KW-0812">Transmembrane</keyword>
<keyword evidence="1" id="KW-0472">Membrane</keyword>
<evidence type="ECO:0000313" key="3">
    <source>
        <dbReference type="Proteomes" id="UP000241201"/>
    </source>
</evidence>
<reference evidence="3" key="1">
    <citation type="submission" date="2018-03" db="EMBL/GenBank/DDBJ databases">
        <title>Lachnoclostridium SNUG30370 gen.nov., sp.nov., isolated from human faeces.</title>
        <authorList>
            <person name="Seo B."/>
            <person name="Jeon K."/>
            <person name="Ko G."/>
        </authorList>
    </citation>
    <scope>NUCLEOTIDE SEQUENCE [LARGE SCALE GENOMIC DNA]</scope>
    <source>
        <strain evidence="3">SNUG30370</strain>
    </source>
</reference>
<dbReference type="RefSeq" id="WP_106987777.1">
    <property type="nucleotide sequence ID" value="NZ_DBGDQT010000159.1"/>
</dbReference>
<evidence type="ECO:0008006" key="4">
    <source>
        <dbReference type="Google" id="ProtNLM"/>
    </source>
</evidence>
<gene>
    <name evidence="2" type="ORF">C7U55_05870</name>
</gene>
<dbReference type="Proteomes" id="UP000241201">
    <property type="component" value="Unassembled WGS sequence"/>
</dbReference>
<feature type="transmembrane region" description="Helical" evidence="1">
    <location>
        <begin position="191"/>
        <end position="214"/>
    </location>
</feature>
<evidence type="ECO:0000256" key="1">
    <source>
        <dbReference type="SAM" id="Phobius"/>
    </source>
</evidence>
<dbReference type="AlphaFoldDB" id="A0A2T3FZT6"/>
<organism evidence="2 3">
    <name type="scientific">Faecalibacillus faecis</name>
    <dbReference type="NCBI Taxonomy" id="1982628"/>
    <lineage>
        <taxon>Bacteria</taxon>
        <taxon>Bacillati</taxon>
        <taxon>Bacillota</taxon>
        <taxon>Erysipelotrichia</taxon>
        <taxon>Erysipelotrichales</taxon>
        <taxon>Coprobacillaceae</taxon>
        <taxon>Faecalibacillus</taxon>
    </lineage>
</organism>
<dbReference type="InterPro" id="IPR049713">
    <property type="entry name" value="Pr6Pr-like"/>
</dbReference>
<dbReference type="GeneID" id="77470620"/>